<comment type="caution">
    <text evidence="6">The sequence shown here is derived from an EMBL/GenBank/DDBJ whole genome shotgun (WGS) entry which is preliminary data.</text>
</comment>
<evidence type="ECO:0000259" key="5">
    <source>
        <dbReference type="PROSITE" id="PS51891"/>
    </source>
</evidence>
<dbReference type="InterPro" id="IPR011057">
    <property type="entry name" value="Mss4-like_sf"/>
</dbReference>
<dbReference type="EMBL" id="JBHRXZ010000012">
    <property type="protein sequence ID" value="MFC3607044.1"/>
    <property type="molecule type" value="Genomic_DNA"/>
</dbReference>
<dbReference type="InterPro" id="IPR006913">
    <property type="entry name" value="CENP-V/GFA"/>
</dbReference>
<comment type="similarity">
    <text evidence="1">Belongs to the Gfa family.</text>
</comment>
<evidence type="ECO:0000256" key="2">
    <source>
        <dbReference type="ARBA" id="ARBA00022723"/>
    </source>
</evidence>
<feature type="domain" description="CENP-V/GFA" evidence="5">
    <location>
        <begin position="2"/>
        <end position="119"/>
    </location>
</feature>
<gene>
    <name evidence="6" type="ORF">ACFOMF_04505</name>
</gene>
<evidence type="ECO:0000313" key="7">
    <source>
        <dbReference type="Proteomes" id="UP001595630"/>
    </source>
</evidence>
<proteinExistence type="inferred from homology"/>
<dbReference type="Pfam" id="PF04828">
    <property type="entry name" value="GFA"/>
    <property type="match status" value="1"/>
</dbReference>
<keyword evidence="3" id="KW-0862">Zinc</keyword>
<protein>
    <submittedName>
        <fullName evidence="6">GFA family protein</fullName>
    </submittedName>
</protein>
<keyword evidence="4" id="KW-0456">Lyase</keyword>
<dbReference type="PROSITE" id="PS51891">
    <property type="entry name" value="CENP_V_GFA"/>
    <property type="match status" value="1"/>
</dbReference>
<dbReference type="Proteomes" id="UP001595630">
    <property type="component" value="Unassembled WGS sequence"/>
</dbReference>
<keyword evidence="2" id="KW-0479">Metal-binding</keyword>
<dbReference type="Gene3D" id="3.90.1590.10">
    <property type="entry name" value="glutathione-dependent formaldehyde- activating enzyme (gfa)"/>
    <property type="match status" value="1"/>
</dbReference>
<dbReference type="PANTHER" id="PTHR33337:SF40">
    <property type="entry name" value="CENP-V_GFA DOMAIN-CONTAINING PROTEIN-RELATED"/>
    <property type="match status" value="1"/>
</dbReference>
<keyword evidence="7" id="KW-1185">Reference proteome</keyword>
<sequence length="131" mass="14265">MHTGSCQCGAVKYRIDAPIESLTHCHCSMCRKVHGAAFATYASVPLEHFHLIEGKDQLGVYHSSPAVTRTFCKHCGSNLQFVDNHDHQSLGVAVGSLDSPLPAPPQSHIFVGSKADWYEIRDGLPQHDADA</sequence>
<dbReference type="SUPFAM" id="SSF51316">
    <property type="entry name" value="Mss4-like"/>
    <property type="match status" value="1"/>
</dbReference>
<reference evidence="7" key="1">
    <citation type="journal article" date="2019" name="Int. J. Syst. Evol. Microbiol.">
        <title>The Global Catalogue of Microorganisms (GCM) 10K type strain sequencing project: providing services to taxonomists for standard genome sequencing and annotation.</title>
        <authorList>
            <consortium name="The Broad Institute Genomics Platform"/>
            <consortium name="The Broad Institute Genome Sequencing Center for Infectious Disease"/>
            <person name="Wu L."/>
            <person name="Ma J."/>
        </authorList>
    </citation>
    <scope>NUCLEOTIDE SEQUENCE [LARGE SCALE GENOMIC DNA]</scope>
    <source>
        <strain evidence="7">KCTC 42447</strain>
    </source>
</reference>
<dbReference type="PANTHER" id="PTHR33337">
    <property type="entry name" value="GFA DOMAIN-CONTAINING PROTEIN"/>
    <property type="match status" value="1"/>
</dbReference>
<evidence type="ECO:0000256" key="3">
    <source>
        <dbReference type="ARBA" id="ARBA00022833"/>
    </source>
</evidence>
<evidence type="ECO:0000256" key="4">
    <source>
        <dbReference type="ARBA" id="ARBA00023239"/>
    </source>
</evidence>
<name>A0ABV7T2X2_9GAMM</name>
<accession>A0ABV7T2X2</accession>
<organism evidence="6 7">
    <name type="scientific">Stutzerimonas tarimensis</name>
    <dbReference type="NCBI Taxonomy" id="1507735"/>
    <lineage>
        <taxon>Bacteria</taxon>
        <taxon>Pseudomonadati</taxon>
        <taxon>Pseudomonadota</taxon>
        <taxon>Gammaproteobacteria</taxon>
        <taxon>Pseudomonadales</taxon>
        <taxon>Pseudomonadaceae</taxon>
        <taxon>Stutzerimonas</taxon>
    </lineage>
</organism>
<evidence type="ECO:0000256" key="1">
    <source>
        <dbReference type="ARBA" id="ARBA00005495"/>
    </source>
</evidence>
<dbReference type="RefSeq" id="WP_386361655.1">
    <property type="nucleotide sequence ID" value="NZ_JBHRXZ010000012.1"/>
</dbReference>
<evidence type="ECO:0000313" key="6">
    <source>
        <dbReference type="EMBL" id="MFC3607044.1"/>
    </source>
</evidence>